<dbReference type="Proteomes" id="UP000178042">
    <property type="component" value="Unassembled WGS sequence"/>
</dbReference>
<protein>
    <recommendedName>
        <fullName evidence="9">Hydroxymethylpyrimidine transporter CytX</fullName>
    </recommendedName>
</protein>
<name>A0A1F6DHK6_9BACT</name>
<evidence type="ECO:0000256" key="5">
    <source>
        <dbReference type="ARBA" id="ARBA00023136"/>
    </source>
</evidence>
<reference evidence="7 8" key="1">
    <citation type="journal article" date="2016" name="Nat. Commun.">
        <title>Thousands of microbial genomes shed light on interconnected biogeochemical processes in an aquifer system.</title>
        <authorList>
            <person name="Anantharaman K."/>
            <person name="Brown C.T."/>
            <person name="Hug L.A."/>
            <person name="Sharon I."/>
            <person name="Castelle C.J."/>
            <person name="Probst A.J."/>
            <person name="Thomas B.C."/>
            <person name="Singh A."/>
            <person name="Wilkins M.J."/>
            <person name="Karaoz U."/>
            <person name="Brodie E.L."/>
            <person name="Williams K.H."/>
            <person name="Hubbard S.S."/>
            <person name="Banfield J.F."/>
        </authorList>
    </citation>
    <scope>NUCLEOTIDE SEQUENCE [LARGE SCALE GENOMIC DNA]</scope>
</reference>
<feature type="transmembrane region" description="Helical" evidence="6">
    <location>
        <begin position="406"/>
        <end position="424"/>
    </location>
</feature>
<evidence type="ECO:0000256" key="1">
    <source>
        <dbReference type="ARBA" id="ARBA00004141"/>
    </source>
</evidence>
<dbReference type="PANTHER" id="PTHR30569">
    <property type="entry name" value="CYTOSINE TRANSPORTER CODB"/>
    <property type="match status" value="1"/>
</dbReference>
<comment type="subcellular location">
    <subcellularLocation>
        <location evidence="1">Membrane</location>
        <topology evidence="1">Multi-pass membrane protein</topology>
    </subcellularLocation>
</comment>
<accession>A0A1F6DHK6</accession>
<feature type="transmembrane region" description="Helical" evidence="6">
    <location>
        <begin position="21"/>
        <end position="43"/>
    </location>
</feature>
<feature type="transmembrane region" description="Helical" evidence="6">
    <location>
        <begin position="98"/>
        <end position="123"/>
    </location>
</feature>
<evidence type="ECO:0000256" key="2">
    <source>
        <dbReference type="ARBA" id="ARBA00008974"/>
    </source>
</evidence>
<dbReference type="GO" id="GO:0005886">
    <property type="term" value="C:plasma membrane"/>
    <property type="evidence" value="ECO:0007669"/>
    <property type="project" value="TreeGrafter"/>
</dbReference>
<feature type="transmembrane region" description="Helical" evidence="6">
    <location>
        <begin position="314"/>
        <end position="331"/>
    </location>
</feature>
<evidence type="ECO:0000256" key="3">
    <source>
        <dbReference type="ARBA" id="ARBA00022692"/>
    </source>
</evidence>
<dbReference type="PANTHER" id="PTHR30569:SF0">
    <property type="entry name" value="CYTOSINE PERMEASE"/>
    <property type="match status" value="1"/>
</dbReference>
<evidence type="ECO:0000313" key="7">
    <source>
        <dbReference type="EMBL" id="OGG60893.1"/>
    </source>
</evidence>
<dbReference type="EMBL" id="MFLD01000006">
    <property type="protein sequence ID" value="OGG60893.1"/>
    <property type="molecule type" value="Genomic_DNA"/>
</dbReference>
<feature type="transmembrane region" description="Helical" evidence="6">
    <location>
        <begin position="337"/>
        <end position="358"/>
    </location>
</feature>
<dbReference type="InterPro" id="IPR030191">
    <property type="entry name" value="CodB"/>
</dbReference>
<feature type="transmembrane region" description="Helical" evidence="6">
    <location>
        <begin position="135"/>
        <end position="158"/>
    </location>
</feature>
<feature type="transmembrane region" description="Helical" evidence="6">
    <location>
        <begin position="202"/>
        <end position="220"/>
    </location>
</feature>
<keyword evidence="3 6" id="KW-0812">Transmembrane</keyword>
<feature type="transmembrane region" description="Helical" evidence="6">
    <location>
        <begin position="165"/>
        <end position="182"/>
    </location>
</feature>
<evidence type="ECO:0000256" key="4">
    <source>
        <dbReference type="ARBA" id="ARBA00022989"/>
    </source>
</evidence>
<comment type="caution">
    <text evidence="7">The sequence shown here is derived from an EMBL/GenBank/DDBJ whole genome shotgun (WGS) entry which is preliminary data.</text>
</comment>
<evidence type="ECO:0008006" key="9">
    <source>
        <dbReference type="Google" id="ProtNLM"/>
    </source>
</evidence>
<dbReference type="GO" id="GO:0015209">
    <property type="term" value="F:cytosine transmembrane transporter activity"/>
    <property type="evidence" value="ECO:0007669"/>
    <property type="project" value="InterPro"/>
</dbReference>
<dbReference type="Gene3D" id="1.10.4160.10">
    <property type="entry name" value="Hydantoin permease"/>
    <property type="match status" value="1"/>
</dbReference>
<feature type="transmembrane region" description="Helical" evidence="6">
    <location>
        <begin position="378"/>
        <end position="400"/>
    </location>
</feature>
<organism evidence="7 8">
    <name type="scientific">Candidatus Kaiserbacteria bacterium RIFCSPHIGHO2_02_FULL_49_16</name>
    <dbReference type="NCBI Taxonomy" id="1798490"/>
    <lineage>
        <taxon>Bacteria</taxon>
        <taxon>Candidatus Kaiseribacteriota</taxon>
    </lineage>
</organism>
<evidence type="ECO:0000313" key="8">
    <source>
        <dbReference type="Proteomes" id="UP000178042"/>
    </source>
</evidence>
<feature type="transmembrane region" description="Helical" evidence="6">
    <location>
        <begin position="267"/>
        <end position="285"/>
    </location>
</feature>
<feature type="transmembrane region" description="Helical" evidence="6">
    <location>
        <begin position="232"/>
        <end position="255"/>
    </location>
</feature>
<comment type="similarity">
    <text evidence="2">Belongs to the purine-cytosine permease (2.A.39) family.</text>
</comment>
<dbReference type="AlphaFoldDB" id="A0A1F6DHK6"/>
<gene>
    <name evidence="7" type="ORF">A3C86_02725</name>
</gene>
<keyword evidence="5 6" id="KW-0472">Membrane</keyword>
<dbReference type="InterPro" id="IPR001248">
    <property type="entry name" value="Pur-cyt_permease"/>
</dbReference>
<keyword evidence="4 6" id="KW-1133">Transmembrane helix</keyword>
<feature type="transmembrane region" description="Helical" evidence="6">
    <location>
        <begin position="55"/>
        <end position="77"/>
    </location>
</feature>
<proteinExistence type="inferred from homology"/>
<dbReference type="Pfam" id="PF02133">
    <property type="entry name" value="Transp_cyt_pur"/>
    <property type="match status" value="1"/>
</dbReference>
<sequence>MKNAQPPSWGIEPVPPQHQTLGFFDFLVLWGNLGIGLLVLLAGSFLVPGLSFSEAAGAIVIGSLIGCFLLALVGVIGSELKVPTMVLLRSILGIRGSYLPSLLNVIQLLGWTVFEFVIMGYTANAILKSLFSFDNYILTTAISALIVIFMGLKGLAVIRHWLRKIAVWIVLATTVFITYRVVSMHDMLPLLLKAGDGSLSFWTGVDLVIAMPISWLALVADYSRFAKKTSSAFYGTFLGYFFANAWMYAVGALLLLATGITQETHDFVTAVLLLTGWLALLILLVDETKEAWADLYSSVISAQNIFPRLNYKKAIIGFGIAAFLVAAAIDITRYQNFLYLIGSVFIPLFALLIADYFIFQRGVMDSNDLYKPNGTFWFAKGINIGTIIIWFMGIGIYQYIAHQALTIGASLPTFIAVFLLYSAYRFGIKAVKYGQV</sequence>
<evidence type="ECO:0000256" key="6">
    <source>
        <dbReference type="SAM" id="Phobius"/>
    </source>
</evidence>